<keyword evidence="2" id="KW-1185">Reference proteome</keyword>
<sequence>MSEQMRPSTARVQVCDLCGEPVDTYGHRDWSALNIGHAPIGSGQKDAVKKAFVFWRKRHGDRASGAPERDYREWRWDFHGECLVKALMPLVTDEARSDAGVIGQEGESRG</sequence>
<gene>
    <name evidence="1" type="ORF">KE274_08340</name>
</gene>
<protein>
    <recommendedName>
        <fullName evidence="3">HNH endonuclease</fullName>
    </recommendedName>
</protein>
<dbReference type="Proteomes" id="UP000678243">
    <property type="component" value="Unassembled WGS sequence"/>
</dbReference>
<reference evidence="1 2" key="1">
    <citation type="submission" date="2021-04" db="EMBL/GenBank/DDBJ databases">
        <title>Whole genome analysis of root endophytic bacterium Microbacterium paraoxydans ku-mp colonizing RP-bio226 rice variety.</title>
        <authorList>
            <person name="Ulaganathan K."/>
            <person name="Latha B."/>
        </authorList>
    </citation>
    <scope>NUCLEOTIDE SEQUENCE [LARGE SCALE GENOMIC DNA]</scope>
    <source>
        <strain evidence="2">ku-mp</strain>
    </source>
</reference>
<evidence type="ECO:0008006" key="3">
    <source>
        <dbReference type="Google" id="ProtNLM"/>
    </source>
</evidence>
<evidence type="ECO:0000313" key="1">
    <source>
        <dbReference type="EMBL" id="MBS0024121.1"/>
    </source>
</evidence>
<accession>A0ABS5IME0</accession>
<dbReference type="EMBL" id="JAGTUK010000002">
    <property type="protein sequence ID" value="MBS0024121.1"/>
    <property type="molecule type" value="Genomic_DNA"/>
</dbReference>
<evidence type="ECO:0000313" key="2">
    <source>
        <dbReference type="Proteomes" id="UP000678243"/>
    </source>
</evidence>
<organism evidence="1 2">
    <name type="scientific">Microbacterium paraoxydans</name>
    <dbReference type="NCBI Taxonomy" id="199592"/>
    <lineage>
        <taxon>Bacteria</taxon>
        <taxon>Bacillati</taxon>
        <taxon>Actinomycetota</taxon>
        <taxon>Actinomycetes</taxon>
        <taxon>Micrococcales</taxon>
        <taxon>Microbacteriaceae</taxon>
        <taxon>Microbacterium</taxon>
    </lineage>
</organism>
<name>A0ABS5IME0_9MICO</name>
<dbReference type="RefSeq" id="WP_211542712.1">
    <property type="nucleotide sequence ID" value="NZ_JAGTUK010000002.1"/>
</dbReference>
<proteinExistence type="predicted"/>
<comment type="caution">
    <text evidence="1">The sequence shown here is derived from an EMBL/GenBank/DDBJ whole genome shotgun (WGS) entry which is preliminary data.</text>
</comment>